<protein>
    <recommendedName>
        <fullName evidence="6">Metallo-beta-lactamase domain-containing protein</fullName>
    </recommendedName>
</protein>
<reference evidence="5" key="1">
    <citation type="submission" date="2015-12" db="EMBL/GenBank/DDBJ databases">
        <authorList>
            <person name="Nair G.R."/>
            <person name="Kaur G."/>
            <person name="Mayilraj S."/>
        </authorList>
    </citation>
    <scope>NUCLEOTIDE SEQUENCE [LARGE SCALE GENOMIC DNA]</scope>
    <source>
        <strain evidence="5">CD08_4</strain>
    </source>
</reference>
<evidence type="ECO:0000256" key="3">
    <source>
        <dbReference type="SAM" id="MobiDB-lite"/>
    </source>
</evidence>
<dbReference type="OrthoDB" id="4137979at2"/>
<dbReference type="InterPro" id="IPR044094">
    <property type="entry name" value="AtsA-like_MBL-fold"/>
</dbReference>
<organism evidence="4 5">
    <name type="scientific">Kocuria rosea subsp. polaris</name>
    <dbReference type="NCBI Taxonomy" id="136273"/>
    <lineage>
        <taxon>Bacteria</taxon>
        <taxon>Bacillati</taxon>
        <taxon>Actinomycetota</taxon>
        <taxon>Actinomycetes</taxon>
        <taxon>Micrococcales</taxon>
        <taxon>Micrococcaceae</taxon>
        <taxon>Kocuria</taxon>
    </lineage>
</organism>
<dbReference type="EMBL" id="LQBK01000039">
    <property type="protein sequence ID" value="KUG52620.1"/>
    <property type="molecule type" value="Genomic_DNA"/>
</dbReference>
<keyword evidence="2" id="KW-0378">Hydrolase</keyword>
<comment type="caution">
    <text evidence="4">The sequence shown here is derived from an EMBL/GenBank/DDBJ whole genome shotgun (WGS) entry which is preliminary data.</text>
</comment>
<keyword evidence="1" id="KW-0540">Nuclease</keyword>
<dbReference type="InterPro" id="IPR036866">
    <property type="entry name" value="RibonucZ/Hydroxyglut_hydro"/>
</dbReference>
<dbReference type="CDD" id="cd07719">
    <property type="entry name" value="arylsulfatase_AtsA-like_MBL-fold"/>
    <property type="match status" value="1"/>
</dbReference>
<dbReference type="Gene3D" id="3.60.15.10">
    <property type="entry name" value="Ribonuclease Z/Hydroxyacylglutathione hydrolase-like"/>
    <property type="match status" value="1"/>
</dbReference>
<dbReference type="GO" id="GO:0042781">
    <property type="term" value="F:3'-tRNA processing endoribonuclease activity"/>
    <property type="evidence" value="ECO:0007669"/>
    <property type="project" value="TreeGrafter"/>
</dbReference>
<dbReference type="PANTHER" id="PTHR46018:SF2">
    <property type="entry name" value="ZINC PHOSPHODIESTERASE ELAC PROTEIN 1"/>
    <property type="match status" value="1"/>
</dbReference>
<proteinExistence type="predicted"/>
<dbReference type="Proteomes" id="UP000053512">
    <property type="component" value="Unassembled WGS sequence"/>
</dbReference>
<dbReference type="Pfam" id="PF23023">
    <property type="entry name" value="Anti-Pycsar_Apyc1"/>
    <property type="match status" value="1"/>
</dbReference>
<evidence type="ECO:0000313" key="5">
    <source>
        <dbReference type="Proteomes" id="UP000053512"/>
    </source>
</evidence>
<dbReference type="SUPFAM" id="SSF56281">
    <property type="entry name" value="Metallo-hydrolase/oxidoreductase"/>
    <property type="match status" value="1"/>
</dbReference>
<name>A0A0W8I4F9_KOCRO</name>
<evidence type="ECO:0000256" key="1">
    <source>
        <dbReference type="ARBA" id="ARBA00022759"/>
    </source>
</evidence>
<dbReference type="PANTHER" id="PTHR46018">
    <property type="entry name" value="ZINC PHOSPHODIESTERASE ELAC PROTEIN 1"/>
    <property type="match status" value="1"/>
</dbReference>
<accession>A0A0W8I4F9</accession>
<keyword evidence="1" id="KW-0255">Endonuclease</keyword>
<dbReference type="AlphaFoldDB" id="A0A0W8I4F9"/>
<evidence type="ECO:0008006" key="6">
    <source>
        <dbReference type="Google" id="ProtNLM"/>
    </source>
</evidence>
<feature type="region of interest" description="Disordered" evidence="3">
    <location>
        <begin position="95"/>
        <end position="117"/>
    </location>
</feature>
<evidence type="ECO:0000313" key="4">
    <source>
        <dbReference type="EMBL" id="KUG52620.1"/>
    </source>
</evidence>
<sequence length="331" mass="35259">MRVITLGTAGGPLLRPGRDARHRSGIATAVVVGPAVYLVDCGHGVGLRMAEAGLSFTDLRGIFITHHHSDHTIDLNSVMVLGGLALRGHPERTVPVLGPGRRGVLPPASGSGEEPDPVFPDAPTPGTADLVELLLRAHATDLNDRRRDSRAPDLSRVFRGEDIVIPPRTGFHPDEANHPDMEPLEIFRDDRVTVTATLVQHRPMAPAFAFRFDSAHGSVTVSGDTAPSGNLVRLAAGCDLLLHEAIDLESVAGSYRAPTRQDLDASMGHHRRAHTTPEDAGRIAAAARVRTLALHHLVPAHAPLETWLRASTTFAGELLVPADGESIPVGQ</sequence>
<gene>
    <name evidence="4" type="ORF">AVL61_13600</name>
</gene>
<evidence type="ECO:0000256" key="2">
    <source>
        <dbReference type="ARBA" id="ARBA00022801"/>
    </source>
</evidence>